<proteinExistence type="inferred from homology"/>
<comment type="function">
    <text evidence="1">May be required for disulfide bond formation in some proteins.</text>
</comment>
<evidence type="ECO:0000256" key="2">
    <source>
        <dbReference type="ARBA" id="ARBA00005791"/>
    </source>
</evidence>
<evidence type="ECO:0000259" key="5">
    <source>
        <dbReference type="PROSITE" id="PS51352"/>
    </source>
</evidence>
<keyword evidence="7" id="KW-1185">Reference proteome</keyword>
<dbReference type="InterPro" id="IPR013766">
    <property type="entry name" value="Thioredoxin_domain"/>
</dbReference>
<comment type="caution">
    <text evidence="6">The sequence shown here is derived from an EMBL/GenBank/DDBJ whole genome shotgun (WGS) entry which is preliminary data.</text>
</comment>
<dbReference type="InterPro" id="IPR012336">
    <property type="entry name" value="Thioredoxin-like_fold"/>
</dbReference>
<dbReference type="PANTHER" id="PTHR13887:SF56">
    <property type="entry name" value="THIOREDOXIN-LIKE REDUCTASE RV2466C"/>
    <property type="match status" value="1"/>
</dbReference>
<dbReference type="Pfam" id="PF13462">
    <property type="entry name" value="Thioredoxin_4"/>
    <property type="match status" value="1"/>
</dbReference>
<protein>
    <submittedName>
        <fullName evidence="6">DsbA family protein</fullName>
    </submittedName>
</protein>
<organism evidence="6 7">
    <name type="scientific">Hyphococcus aureus</name>
    <dbReference type="NCBI Taxonomy" id="2666033"/>
    <lineage>
        <taxon>Bacteria</taxon>
        <taxon>Pseudomonadati</taxon>
        <taxon>Pseudomonadota</taxon>
        <taxon>Alphaproteobacteria</taxon>
        <taxon>Parvularculales</taxon>
        <taxon>Parvularculaceae</taxon>
        <taxon>Hyphococcus</taxon>
    </lineage>
</organism>
<accession>A0ABW1KSV1</accession>
<comment type="similarity">
    <text evidence="2">Belongs to the thioredoxin family. DsbA subfamily.</text>
</comment>
<feature type="region of interest" description="Disordered" evidence="3">
    <location>
        <begin position="35"/>
        <end position="57"/>
    </location>
</feature>
<evidence type="ECO:0000313" key="6">
    <source>
        <dbReference type="EMBL" id="MFC6034305.1"/>
    </source>
</evidence>
<dbReference type="PANTHER" id="PTHR13887">
    <property type="entry name" value="GLUTATHIONE S-TRANSFERASE KAPPA"/>
    <property type="match status" value="1"/>
</dbReference>
<dbReference type="Proteomes" id="UP001596116">
    <property type="component" value="Unassembled WGS sequence"/>
</dbReference>
<reference evidence="6 7" key="1">
    <citation type="submission" date="2024-09" db="EMBL/GenBank/DDBJ databases">
        <authorList>
            <person name="Zhang Z.-H."/>
        </authorList>
    </citation>
    <scope>NUCLEOTIDE SEQUENCE [LARGE SCALE GENOMIC DNA]</scope>
    <source>
        <strain evidence="6 7">HHTR114</strain>
    </source>
</reference>
<evidence type="ECO:0000313" key="7">
    <source>
        <dbReference type="Proteomes" id="UP001596116"/>
    </source>
</evidence>
<evidence type="ECO:0000256" key="3">
    <source>
        <dbReference type="SAM" id="MobiDB-lite"/>
    </source>
</evidence>
<feature type="chain" id="PRO_5045417979" evidence="4">
    <location>
        <begin position="34"/>
        <end position="241"/>
    </location>
</feature>
<feature type="domain" description="Thioredoxin" evidence="5">
    <location>
        <begin position="31"/>
        <end position="231"/>
    </location>
</feature>
<dbReference type="EMBL" id="JBHPON010000001">
    <property type="protein sequence ID" value="MFC6034305.1"/>
    <property type="molecule type" value="Genomic_DNA"/>
</dbReference>
<dbReference type="InterPro" id="IPR036249">
    <property type="entry name" value="Thioredoxin-like_sf"/>
</dbReference>
<name>A0ABW1KSV1_9PROT</name>
<sequence length="241" mass="25634">MSLNLVSSRRPAISAIAAGGLALLLAACGGANSSESETPGAETAAGGSIEKHGEGSLGDMAMGEADAPITVVEYASVTCPHCATFHQEIFPEIKKNYIDTGKVRFIFREFPTAPANLSVAGSMLARCAAEKRGDDAYFVILNALFQTQRTWIYGESPRDELLKIASQAGMSAEDFDACVQRKELLDLINENIKEGSEKYGINSTPSFVVEGQTRHFSNAEDFSKALDEALEKKTDGGAGGE</sequence>
<feature type="signal peptide" evidence="4">
    <location>
        <begin position="1"/>
        <end position="33"/>
    </location>
</feature>
<dbReference type="SUPFAM" id="SSF52833">
    <property type="entry name" value="Thioredoxin-like"/>
    <property type="match status" value="1"/>
</dbReference>
<dbReference type="RefSeq" id="WP_379880377.1">
    <property type="nucleotide sequence ID" value="NZ_JBHPON010000001.1"/>
</dbReference>
<dbReference type="PROSITE" id="PS51352">
    <property type="entry name" value="THIOREDOXIN_2"/>
    <property type="match status" value="1"/>
</dbReference>
<keyword evidence="4" id="KW-0732">Signal</keyword>
<evidence type="ECO:0000256" key="4">
    <source>
        <dbReference type="SAM" id="SignalP"/>
    </source>
</evidence>
<evidence type="ECO:0000256" key="1">
    <source>
        <dbReference type="ARBA" id="ARBA00003565"/>
    </source>
</evidence>
<gene>
    <name evidence="6" type="ORF">ACFMB1_02050</name>
</gene>
<dbReference type="Gene3D" id="3.40.30.10">
    <property type="entry name" value="Glutaredoxin"/>
    <property type="match status" value="1"/>
</dbReference>